<dbReference type="PANTHER" id="PTHR36834">
    <property type="entry name" value="MEMBRANE PROTEIN-RELATED"/>
    <property type="match status" value="1"/>
</dbReference>
<evidence type="ECO:0000259" key="2">
    <source>
        <dbReference type="Pfam" id="PF04892"/>
    </source>
</evidence>
<comment type="caution">
    <text evidence="3">The sequence shown here is derived from an EMBL/GenBank/DDBJ whole genome shotgun (WGS) entry which is preliminary data.</text>
</comment>
<proteinExistence type="predicted"/>
<dbReference type="AlphaFoldDB" id="A0A4Q7PQN1"/>
<keyword evidence="1" id="KW-0472">Membrane</keyword>
<feature type="transmembrane region" description="Helical" evidence="1">
    <location>
        <begin position="120"/>
        <end position="137"/>
    </location>
</feature>
<dbReference type="InterPro" id="IPR053150">
    <property type="entry name" value="Teicoplanin_resist-assoc"/>
</dbReference>
<dbReference type="Proteomes" id="UP000292927">
    <property type="component" value="Unassembled WGS sequence"/>
</dbReference>
<protein>
    <submittedName>
        <fullName evidence="3">Glycopeptide antibiotics resistance protein</fullName>
    </submittedName>
</protein>
<feature type="transmembrane region" description="Helical" evidence="1">
    <location>
        <begin position="66"/>
        <end position="84"/>
    </location>
</feature>
<keyword evidence="1" id="KW-1133">Transmembrane helix</keyword>
<accession>A0A4Q7PQN1</accession>
<gene>
    <name evidence="3" type="ORF">EV209_0964</name>
</gene>
<feature type="transmembrane region" description="Helical" evidence="1">
    <location>
        <begin position="12"/>
        <end position="31"/>
    </location>
</feature>
<evidence type="ECO:0000313" key="4">
    <source>
        <dbReference type="Proteomes" id="UP000292927"/>
    </source>
</evidence>
<feature type="transmembrane region" description="Helical" evidence="1">
    <location>
        <begin position="149"/>
        <end position="170"/>
    </location>
</feature>
<feature type="domain" description="VanZ-like" evidence="2">
    <location>
        <begin position="18"/>
        <end position="137"/>
    </location>
</feature>
<dbReference type="InterPro" id="IPR006976">
    <property type="entry name" value="VanZ-like"/>
</dbReference>
<dbReference type="EMBL" id="SGXF01000001">
    <property type="protein sequence ID" value="RZT02835.1"/>
    <property type="molecule type" value="Genomic_DNA"/>
</dbReference>
<evidence type="ECO:0000313" key="3">
    <source>
        <dbReference type="EMBL" id="RZT02835.1"/>
    </source>
</evidence>
<reference evidence="3 4" key="1">
    <citation type="submission" date="2019-02" db="EMBL/GenBank/DDBJ databases">
        <title>Genomic Encyclopedia of Type Strains, Phase IV (KMG-IV): sequencing the most valuable type-strain genomes for metagenomic binning, comparative biology and taxonomic classification.</title>
        <authorList>
            <person name="Goeker M."/>
        </authorList>
    </citation>
    <scope>NUCLEOTIDE SEQUENCE [LARGE SCALE GENOMIC DNA]</scope>
    <source>
        <strain evidence="3 4">DSM 29486</strain>
    </source>
</reference>
<sequence length="172" mass="19223">MDHKRSGMQSKRITLGLFIFYLIALTWIIIFKAQLSFESLPHIRNINLIPFSEPVIINGKPYLKEIFLNVLAFIPLGLFIHVLWEQKSLLIRILPIISTSLLFEAIQYTFAIGASDITDVISNSLGGIIGVIIAVVLSKISSKNWIKIINILSLIGAVLSSLFFAILIFANL</sequence>
<dbReference type="Pfam" id="PF04892">
    <property type="entry name" value="VanZ"/>
    <property type="match status" value="1"/>
</dbReference>
<evidence type="ECO:0000256" key="1">
    <source>
        <dbReference type="SAM" id="Phobius"/>
    </source>
</evidence>
<dbReference type="RefSeq" id="WP_330520818.1">
    <property type="nucleotide sequence ID" value="NZ_SGXF01000001.1"/>
</dbReference>
<feature type="transmembrane region" description="Helical" evidence="1">
    <location>
        <begin position="93"/>
        <end position="114"/>
    </location>
</feature>
<keyword evidence="4" id="KW-1185">Reference proteome</keyword>
<keyword evidence="1" id="KW-0812">Transmembrane</keyword>
<organism evidence="3 4">
    <name type="scientific">Cuneatibacter caecimuris</name>
    <dbReference type="NCBI Taxonomy" id="1796618"/>
    <lineage>
        <taxon>Bacteria</taxon>
        <taxon>Bacillati</taxon>
        <taxon>Bacillota</taxon>
        <taxon>Clostridia</taxon>
        <taxon>Lachnospirales</taxon>
        <taxon>Lachnospiraceae</taxon>
        <taxon>Cuneatibacter</taxon>
    </lineage>
</organism>
<dbReference type="PANTHER" id="PTHR36834:SF2">
    <property type="entry name" value="MEMBRANE PROTEIN"/>
    <property type="match status" value="1"/>
</dbReference>
<name>A0A4Q7PQN1_9FIRM</name>